<evidence type="ECO:0000313" key="2">
    <source>
        <dbReference type="Proteomes" id="UP001595724"/>
    </source>
</evidence>
<dbReference type="EMBL" id="JBHRYF010000009">
    <property type="protein sequence ID" value="MFC3661069.1"/>
    <property type="molecule type" value="Genomic_DNA"/>
</dbReference>
<protein>
    <recommendedName>
        <fullName evidence="3">STAS/SEC14 domain-containing protein</fullName>
    </recommendedName>
</protein>
<dbReference type="RefSeq" id="WP_386711775.1">
    <property type="nucleotide sequence ID" value="NZ_JBHRYF010000009.1"/>
</dbReference>
<name>A0ABV7UYZ9_9GAMM</name>
<proteinExistence type="predicted"/>
<organism evidence="1 2">
    <name type="scientific">Luteimonas notoginsengisoli</name>
    <dbReference type="NCBI Taxonomy" id="1578200"/>
    <lineage>
        <taxon>Bacteria</taxon>
        <taxon>Pseudomonadati</taxon>
        <taxon>Pseudomonadota</taxon>
        <taxon>Gammaproteobacteria</taxon>
        <taxon>Lysobacterales</taxon>
        <taxon>Lysobacteraceae</taxon>
        <taxon>Luteimonas</taxon>
    </lineage>
</organism>
<sequence>MATGGYRIEITPHGGGLRAYVVGESDLEGTRRYWREIAKAARERGADSLLLVDELTGRPLDESDWLDVVTSLQGEGLHKLRIAHVKPQGLQQVEFCEIFARDAGIEARVFENETLADIWLRFGER</sequence>
<evidence type="ECO:0000313" key="1">
    <source>
        <dbReference type="EMBL" id="MFC3661069.1"/>
    </source>
</evidence>
<comment type="caution">
    <text evidence="1">The sequence shown here is derived from an EMBL/GenBank/DDBJ whole genome shotgun (WGS) entry which is preliminary data.</text>
</comment>
<reference evidence="2" key="1">
    <citation type="journal article" date="2019" name="Int. J. Syst. Evol. Microbiol.">
        <title>The Global Catalogue of Microorganisms (GCM) 10K type strain sequencing project: providing services to taxonomists for standard genome sequencing and annotation.</title>
        <authorList>
            <consortium name="The Broad Institute Genomics Platform"/>
            <consortium name="The Broad Institute Genome Sequencing Center for Infectious Disease"/>
            <person name="Wu L."/>
            <person name="Ma J."/>
        </authorList>
    </citation>
    <scope>NUCLEOTIDE SEQUENCE [LARGE SCALE GENOMIC DNA]</scope>
    <source>
        <strain evidence="2">KCTC 42211</strain>
    </source>
</reference>
<accession>A0ABV7UYZ9</accession>
<keyword evidence="2" id="KW-1185">Reference proteome</keyword>
<gene>
    <name evidence="1" type="ORF">ACFOM9_13445</name>
</gene>
<dbReference type="Proteomes" id="UP001595724">
    <property type="component" value="Unassembled WGS sequence"/>
</dbReference>
<evidence type="ECO:0008006" key="3">
    <source>
        <dbReference type="Google" id="ProtNLM"/>
    </source>
</evidence>